<dbReference type="SUPFAM" id="SSF57535">
    <property type="entry name" value="Complement control module/SCR domain"/>
    <property type="match status" value="38"/>
</dbReference>
<feature type="domain" description="Sushi" evidence="7">
    <location>
        <begin position="920"/>
        <end position="977"/>
    </location>
</feature>
<feature type="domain" description="Sushi" evidence="7">
    <location>
        <begin position="2541"/>
        <end position="2598"/>
    </location>
</feature>
<evidence type="ECO:0000256" key="2">
    <source>
        <dbReference type="ARBA" id="ARBA00022737"/>
    </source>
</evidence>
<feature type="domain" description="Sushi" evidence="7">
    <location>
        <begin position="2599"/>
        <end position="2656"/>
    </location>
</feature>
<dbReference type="PROSITE" id="PS50923">
    <property type="entry name" value="SUSHI"/>
    <property type="match status" value="37"/>
</dbReference>
<feature type="domain" description="Sushi" evidence="7">
    <location>
        <begin position="2022"/>
        <end position="2079"/>
    </location>
</feature>
<feature type="domain" description="Sushi" evidence="7">
    <location>
        <begin position="862"/>
        <end position="919"/>
    </location>
</feature>
<feature type="domain" description="Sushi" evidence="7">
    <location>
        <begin position="1672"/>
        <end position="1729"/>
    </location>
</feature>
<feature type="disulfide bond" evidence="5">
    <location>
        <begin position="716"/>
        <end position="743"/>
    </location>
</feature>
<feature type="domain" description="Sushi" evidence="7">
    <location>
        <begin position="2138"/>
        <end position="2195"/>
    </location>
</feature>
<feature type="disulfide bond" evidence="5">
    <location>
        <begin position="483"/>
        <end position="510"/>
    </location>
</feature>
<feature type="disulfide bond" evidence="5">
    <location>
        <begin position="1468"/>
        <end position="1495"/>
    </location>
</feature>
<feature type="domain" description="Sushi" evidence="7">
    <location>
        <begin position="2426"/>
        <end position="2482"/>
    </location>
</feature>
<evidence type="ECO:0000256" key="5">
    <source>
        <dbReference type="PROSITE-ProRule" id="PRU00302"/>
    </source>
</evidence>
<evidence type="ECO:0000256" key="6">
    <source>
        <dbReference type="SAM" id="Phobius"/>
    </source>
</evidence>
<feature type="domain" description="Sushi" evidence="7">
    <location>
        <begin position="1614"/>
        <end position="1671"/>
    </location>
</feature>
<evidence type="ECO:0000259" key="7">
    <source>
        <dbReference type="PROSITE" id="PS50923"/>
    </source>
</evidence>
<dbReference type="SMART" id="SM00032">
    <property type="entry name" value="CCP"/>
    <property type="match status" value="39"/>
</dbReference>
<feature type="disulfide bond" evidence="5">
    <location>
        <begin position="1122"/>
        <end position="1149"/>
    </location>
</feature>
<keyword evidence="6" id="KW-0812">Transmembrane</keyword>
<feature type="domain" description="Sushi" evidence="7">
    <location>
        <begin position="1964"/>
        <end position="2021"/>
    </location>
</feature>
<dbReference type="InterPro" id="IPR050350">
    <property type="entry name" value="Compl-Cell_Adhes-Reg"/>
</dbReference>
<feature type="domain" description="Sushi" evidence="7">
    <location>
        <begin position="2196"/>
        <end position="2253"/>
    </location>
</feature>
<dbReference type="InterPro" id="IPR035976">
    <property type="entry name" value="Sushi/SCR/CCP_sf"/>
</dbReference>
<feature type="disulfide bond" evidence="5">
    <location>
        <begin position="1410"/>
        <end position="1437"/>
    </location>
</feature>
<feature type="disulfide bond" evidence="5">
    <location>
        <begin position="1584"/>
        <end position="1611"/>
    </location>
</feature>
<feature type="disulfide bond" evidence="5">
    <location>
        <begin position="1642"/>
        <end position="1669"/>
    </location>
</feature>
<feature type="domain" description="Sushi" evidence="7">
    <location>
        <begin position="1906"/>
        <end position="1963"/>
    </location>
</feature>
<feature type="disulfide bond" evidence="5">
    <location>
        <begin position="2050"/>
        <end position="2077"/>
    </location>
</feature>
<feature type="domain" description="Sushi" evidence="7">
    <location>
        <begin position="1556"/>
        <end position="1613"/>
    </location>
</feature>
<feature type="transmembrane region" description="Helical" evidence="6">
    <location>
        <begin position="2723"/>
        <end position="2746"/>
    </location>
</feature>
<comment type="caution">
    <text evidence="5">Lacks conserved residue(s) required for the propagation of feature annotation.</text>
</comment>
<evidence type="ECO:0000256" key="4">
    <source>
        <dbReference type="ARBA" id="ARBA00023180"/>
    </source>
</evidence>
<feature type="domain" description="Sushi" evidence="7">
    <location>
        <begin position="1152"/>
        <end position="1209"/>
    </location>
</feature>
<feature type="disulfide bond" evidence="5">
    <location>
        <begin position="1992"/>
        <end position="2019"/>
    </location>
</feature>
<feature type="domain" description="Sushi" evidence="7">
    <location>
        <begin position="571"/>
        <end position="629"/>
    </location>
</feature>
<feature type="disulfide bond" evidence="5">
    <location>
        <begin position="1352"/>
        <end position="1379"/>
    </location>
</feature>
<feature type="disulfide bond" evidence="5">
    <location>
        <begin position="774"/>
        <end position="801"/>
    </location>
</feature>
<feature type="domain" description="Sushi" evidence="7">
    <location>
        <begin position="688"/>
        <end position="745"/>
    </location>
</feature>
<protein>
    <recommendedName>
        <fullName evidence="7">Sushi domain-containing protein</fullName>
    </recommendedName>
</protein>
<feature type="domain" description="Sushi" evidence="7">
    <location>
        <begin position="1382"/>
        <end position="1439"/>
    </location>
</feature>
<dbReference type="PANTHER" id="PTHR19325:SF575">
    <property type="entry name" value="LOCOMOTION-RELATED PROTEIN HIKARU GENKI"/>
    <property type="match status" value="1"/>
</dbReference>
<dbReference type="InterPro" id="IPR000436">
    <property type="entry name" value="Sushi_SCR_CCP_dom"/>
</dbReference>
<feature type="domain" description="Sushi" evidence="7">
    <location>
        <begin position="1848"/>
        <end position="1905"/>
    </location>
</feature>
<feature type="disulfide bond" evidence="5">
    <location>
        <begin position="2686"/>
        <end position="2713"/>
    </location>
</feature>
<reference evidence="8" key="2">
    <citation type="submission" date="2020-11" db="EMBL/GenBank/DDBJ databases">
        <authorList>
            <person name="McCartney M.A."/>
            <person name="Auch B."/>
            <person name="Kono T."/>
            <person name="Mallez S."/>
            <person name="Becker A."/>
            <person name="Gohl D.M."/>
            <person name="Silverstein K.A.T."/>
            <person name="Koren S."/>
            <person name="Bechman K.B."/>
            <person name="Herman A."/>
            <person name="Abrahante J.E."/>
            <person name="Garbe J."/>
        </authorList>
    </citation>
    <scope>NUCLEOTIDE SEQUENCE</scope>
    <source>
        <strain evidence="8">Duluth1</strain>
        <tissue evidence="8">Whole animal</tissue>
    </source>
</reference>
<feature type="disulfide bond" evidence="5">
    <location>
        <begin position="1818"/>
        <end position="1845"/>
    </location>
</feature>
<feature type="disulfide bond" evidence="5">
    <location>
        <begin position="1526"/>
        <end position="1553"/>
    </location>
</feature>
<feature type="disulfide bond" evidence="5">
    <location>
        <begin position="541"/>
        <end position="568"/>
    </location>
</feature>
<feature type="disulfide bond" evidence="5">
    <location>
        <begin position="2338"/>
        <end position="2365"/>
    </location>
</feature>
<organism evidence="8 9">
    <name type="scientific">Dreissena polymorpha</name>
    <name type="common">Zebra mussel</name>
    <name type="synonym">Mytilus polymorpha</name>
    <dbReference type="NCBI Taxonomy" id="45954"/>
    <lineage>
        <taxon>Eukaryota</taxon>
        <taxon>Metazoa</taxon>
        <taxon>Spiralia</taxon>
        <taxon>Lophotrochozoa</taxon>
        <taxon>Mollusca</taxon>
        <taxon>Bivalvia</taxon>
        <taxon>Autobranchia</taxon>
        <taxon>Heteroconchia</taxon>
        <taxon>Euheterodonta</taxon>
        <taxon>Imparidentia</taxon>
        <taxon>Neoheterodontei</taxon>
        <taxon>Myida</taxon>
        <taxon>Dreissenoidea</taxon>
        <taxon>Dreissenidae</taxon>
        <taxon>Dreissena</taxon>
    </lineage>
</organism>
<feature type="domain" description="Sushi" evidence="7">
    <location>
        <begin position="1440"/>
        <end position="1497"/>
    </location>
</feature>
<feature type="domain" description="Sushi" evidence="7">
    <location>
        <begin position="1036"/>
        <end position="1093"/>
    </location>
</feature>
<feature type="disulfide bond" evidence="5">
    <location>
        <begin position="600"/>
        <end position="627"/>
    </location>
</feature>
<keyword evidence="3 5" id="KW-1015">Disulfide bond</keyword>
<feature type="disulfide bond" evidence="5">
    <location>
        <begin position="890"/>
        <end position="917"/>
    </location>
</feature>
<feature type="disulfide bond" evidence="5">
    <location>
        <begin position="2224"/>
        <end position="2251"/>
    </location>
</feature>
<feature type="domain" description="Sushi" evidence="7">
    <location>
        <begin position="455"/>
        <end position="512"/>
    </location>
</feature>
<dbReference type="Proteomes" id="UP000828390">
    <property type="component" value="Unassembled WGS sequence"/>
</dbReference>
<feature type="domain" description="Sushi" evidence="7">
    <location>
        <begin position="513"/>
        <end position="570"/>
    </location>
</feature>
<keyword evidence="4" id="KW-0325">Glycoprotein</keyword>
<feature type="domain" description="Sushi" evidence="7">
    <location>
        <begin position="1498"/>
        <end position="1555"/>
    </location>
</feature>
<evidence type="ECO:0000313" key="8">
    <source>
        <dbReference type="EMBL" id="KAH3836204.1"/>
    </source>
</evidence>
<keyword evidence="1 5" id="KW-0768">Sushi</keyword>
<feature type="disulfide bond" evidence="5">
    <location>
        <begin position="1876"/>
        <end position="1903"/>
    </location>
</feature>
<accession>A0A9D4QMA9</accession>
<feature type="disulfide bond" evidence="5">
    <location>
        <begin position="2569"/>
        <end position="2596"/>
    </location>
</feature>
<keyword evidence="9" id="KW-1185">Reference proteome</keyword>
<proteinExistence type="predicted"/>
<feature type="domain" description="Sushi" evidence="7">
    <location>
        <begin position="2483"/>
        <end position="2540"/>
    </location>
</feature>
<gene>
    <name evidence="8" type="ORF">DPMN_109574</name>
</gene>
<feature type="disulfide bond" evidence="5">
    <location>
        <begin position="832"/>
        <end position="859"/>
    </location>
</feature>
<feature type="domain" description="Sushi" evidence="7">
    <location>
        <begin position="978"/>
        <end position="1035"/>
    </location>
</feature>
<evidence type="ECO:0000313" key="9">
    <source>
        <dbReference type="Proteomes" id="UP000828390"/>
    </source>
</evidence>
<feature type="disulfide bond" evidence="5">
    <location>
        <begin position="948"/>
        <end position="975"/>
    </location>
</feature>
<feature type="disulfide bond" evidence="5">
    <location>
        <begin position="2166"/>
        <end position="2193"/>
    </location>
</feature>
<dbReference type="EMBL" id="JAIWYP010000004">
    <property type="protein sequence ID" value="KAH3836204.1"/>
    <property type="molecule type" value="Genomic_DNA"/>
</dbReference>
<feature type="domain" description="Sushi" evidence="7">
    <location>
        <begin position="1324"/>
        <end position="1381"/>
    </location>
</feature>
<evidence type="ECO:0000256" key="1">
    <source>
        <dbReference type="ARBA" id="ARBA00022659"/>
    </source>
</evidence>
<feature type="disulfide bond" evidence="5">
    <location>
        <begin position="2396"/>
        <end position="2423"/>
    </location>
</feature>
<feature type="disulfide bond" evidence="5">
    <location>
        <begin position="2108"/>
        <end position="2135"/>
    </location>
</feature>
<feature type="domain" description="Sushi" evidence="7">
    <location>
        <begin position="2657"/>
        <end position="2715"/>
    </location>
</feature>
<feature type="domain" description="Sushi" evidence="7">
    <location>
        <begin position="2310"/>
        <end position="2367"/>
    </location>
</feature>
<keyword evidence="6" id="KW-1133">Transmembrane helix</keyword>
<dbReference type="PANTHER" id="PTHR19325">
    <property type="entry name" value="COMPLEMENT COMPONENT-RELATED SUSHI DOMAIN-CONTAINING"/>
    <property type="match status" value="1"/>
</dbReference>
<feature type="domain" description="Sushi" evidence="7">
    <location>
        <begin position="1210"/>
        <end position="1269"/>
    </location>
</feature>
<comment type="caution">
    <text evidence="8">The sequence shown here is derived from an EMBL/GenBank/DDBJ whole genome shotgun (WGS) entry which is preliminary data.</text>
</comment>
<dbReference type="CDD" id="cd00033">
    <property type="entry name" value="CCP"/>
    <property type="match status" value="37"/>
</dbReference>
<feature type="domain" description="Sushi" evidence="7">
    <location>
        <begin position="2080"/>
        <end position="2137"/>
    </location>
</feature>
<feature type="domain" description="Sushi" evidence="7">
    <location>
        <begin position="746"/>
        <end position="803"/>
    </location>
</feature>
<feature type="domain" description="Sushi" evidence="7">
    <location>
        <begin position="1790"/>
        <end position="1847"/>
    </location>
</feature>
<dbReference type="Gene3D" id="2.10.70.10">
    <property type="entry name" value="Complement Module, domain 1"/>
    <property type="match status" value="37"/>
</dbReference>
<dbReference type="Pfam" id="PF00084">
    <property type="entry name" value="Sushi"/>
    <property type="match status" value="38"/>
</dbReference>
<feature type="disulfide bond" evidence="5">
    <location>
        <begin position="2627"/>
        <end position="2654"/>
    </location>
</feature>
<feature type="disulfide bond" evidence="5">
    <location>
        <begin position="1064"/>
        <end position="1091"/>
    </location>
</feature>
<reference evidence="8" key="1">
    <citation type="journal article" date="2019" name="bioRxiv">
        <title>The Genome of the Zebra Mussel, Dreissena polymorpha: A Resource for Invasive Species Research.</title>
        <authorList>
            <person name="McCartney M.A."/>
            <person name="Auch B."/>
            <person name="Kono T."/>
            <person name="Mallez S."/>
            <person name="Zhang Y."/>
            <person name="Obille A."/>
            <person name="Becker A."/>
            <person name="Abrahante J.E."/>
            <person name="Garbe J."/>
            <person name="Badalamenti J.P."/>
            <person name="Herman A."/>
            <person name="Mangelson H."/>
            <person name="Liachko I."/>
            <person name="Sullivan S."/>
            <person name="Sone E.D."/>
            <person name="Koren S."/>
            <person name="Silverstein K.A.T."/>
            <person name="Beckman K.B."/>
            <person name="Gohl D.M."/>
        </authorList>
    </citation>
    <scope>NUCLEOTIDE SEQUENCE</scope>
    <source>
        <strain evidence="8">Duluth1</strain>
        <tissue evidence="8">Whole animal</tissue>
    </source>
</reference>
<feature type="disulfide bond" evidence="5">
    <location>
        <begin position="1180"/>
        <end position="1207"/>
    </location>
</feature>
<feature type="domain" description="Sushi" evidence="7">
    <location>
        <begin position="804"/>
        <end position="861"/>
    </location>
</feature>
<evidence type="ECO:0000256" key="3">
    <source>
        <dbReference type="ARBA" id="ARBA00023157"/>
    </source>
</evidence>
<name>A0A9D4QMA9_DREPO</name>
<feature type="disulfide bond" evidence="5">
    <location>
        <begin position="1934"/>
        <end position="1961"/>
    </location>
</feature>
<feature type="domain" description="Sushi" evidence="7">
    <location>
        <begin position="1094"/>
        <end position="1151"/>
    </location>
</feature>
<feature type="disulfide bond" evidence="5">
    <location>
        <begin position="1006"/>
        <end position="1033"/>
    </location>
</feature>
<sequence>MWEPDDTGMAIKVHFRISWRRSYSSHYYCDDTIISNRTLIGTDSMTCFSGCTGNVGSLQFLCTDYNTGNDDWTTGRNTITYTPGVTAFTFGYTGCCWISTLVYGKDSSWQFQATVDMSVRNDTELINRSPTVEMAPIVVLLSGCTYTIQLPVGDVDGDIVRCRWASTTNECAGVCNAIPGATINQTQCSITYSAYTVGYYAVAVQIEDFRSQISTIPLSSIPLQFLVHVISCTNCTCDSAPEFVSPTPRSDECYAIKVGDQFQVSITARSKYILRSVTTITAIGMRRSTATQSTDGTWNYIFVNITWAPTASDGGRDHSLCFYATDNNIGISSIAQCIRIAVSVPGPIPLRVERVALTNLWVIVIDKSFKRPNASAFIEVYQTSTDTLVESVDVATSSDVVYDVNYRRINVTLSYPYDIDTHYHVILPPGLVEGYVSCGALSVAINNTSFWKIELDCGPLTLGNGSVLAPNGTAYPASINYVCNPGFDLMRNNTRTCQANRTWTGYDPFCQIRDCGTFQLPFNGHVSTRSTVYNTTVLFTCDTGYTINGSSTMYCNASGTWSDVAPVCNIVNCGSPPPLLDGFVSTPNGTTFMEQAYYSCKPGFDLIGQQSRMCQANSIWTLINTSCVPKDCGPINSPANGNINLNGTTFGNIISYTCIFGHALIGDKSRVCLASGVWSGSDPVCTLKDCGSLPAPSHGSVFVPVTLYGSYAVYECVRGYHIDGISTRKCEADGKWTLPIPTCTLTDCGHLTSPTHGSVSFNSTLLDDCAVFSCHTGYDVIGNEVVCCQKNGTWTSSKTFCSLKDCGTPNQPANGRMTVNATTYLGTTVFSCNLGYSLIGSQILLCQANGTWNALEPVCQIRDCGSLLAPESGSVSYTSSIYQSVARYDCNTGYAMVGNGTRFCLSDATWSGQPPFCQIKDCRIPPILLNGTAAFSNTTFGSTVLYTCDAGFDLIGNNVSECLEFGNWSSPHTWCRIKDCGSLPPPLNGVATIGLTVFGSTTTYSCEVGYDLMGSSALLCEANGRWNASVPTCKIRECSHLSNPPDGNMTFTSITYRSVATYTCNIGFDLIGVSTRECLNNRSWSQEIPFCKIKDCGPPHIPSHGSVLGNLTTYGALSQYSCNNGYDLVGSSMSTCTQFGNWSAPDIFCQIKDCGPLTGLNNGHVSYVNTTYTELAFYICDTGYDMIGNATRVCQATGTWSGSPPSCRIKDCGQLPPPQNGYVYQPLTTYGAFALFICNRGYHIMPPFMITRFCQADGTWASASPSCQLTDCGNLTSPVNGKVTHNGTLLDNCAAYSCNTGYDIIGRTNNDIFRTNSCLPFSFEDCGPLIRPVNGHMTIKATTFLSVSEFTCDEGYDLIGSESLVCRTDGTWNDTEPTCRIRDCGSLLAPASGTVVYARSTYGSVAIYQCNTGHDMVGNGTRDCLSNATWSGQPPVCQIKDCQIPHIPLNGTAAFSNTTFGSSVLYTCDAGFDLIGNNVSECLEFGNWSSLHSHCQIKNCGSVPPPLNGVTTIGPTVFGSLIICTCDIGYDLVGSSALFCEANGRWNASAPTCRIRECSYLIHPTNGQVIFINITFASMATYICNIGFELIGVSTRECLSNTSWSDEEPVCKIKDCGPPHIPSNGNVSGNLTTYGSLSHYSCNTGYDLVRGNMSTCTQYGNWSAPDIFCQIKDCGPLISPQKCHVSYVNTTYTERAYFSAETGYYIIGNATRVCQANGTWSGIPPSCHIKDCGGLPAPLNGKVIQPLTTYGSYALFVCDEGYHIVPDRMNNRQCLANGTWGSVNPSCKLTDCGPLPTPQHGHVFFNSTLYGALASVSCDVGYDMAGPETVTCTTFEQWSYVSHSCTIKDCGPIERPSNGRFLGNGTTYDSFGMFICYEGYTLVGDSSMFCQETGYWNGTTPVCQIKECQVPVAPSNGNVDYISVHFGSMVTYRCLAGYTLVGDVSRTCGAHATWTGETPSCVIKDCGSPVHVLNSLMVFNSTTYLSQAHIACLEGFDLVGSKLVVCTQDGIWNDSNISCRIKDCGQPSTPKHGYAAYNDTIFGSQIEVKCNTGYEISSTTFGECDYNGNWSYISPVCTIKDCEQLSDIDHGIVTFTKTTFGETANYSCNDGYELNGATTRHCNASGMWSGDKPVCVIADCFPLVLPVNGQANGNNRQFGGVVVFTCDTGYTLVGEMYTYCQANKTWSNPTPKCEIMDCGQPLAPINGYAVYNSTTFGSQIAVKCNTGYEISSSTIGECDYTGNWSYNSPVCTIKDCGDISLRTVGNISYNGTTYGQAAVITCPLGYDAKHEVIMCTKQSTWNGTAECIIKDCGRLSSPPNGALELNASTYGSLASTSCNVGYDLVGVPTLSCTSNGQWSNTLAICVIKDCGVIQAIGHGSVIFNTTTFESKMSFLCDEGFLLVGQQEVRCTEHGHWSSVMPFCKQADCGKPVAVANSVYETNGTTYGSFVRYSCNAGYRLVGEPVSSCFLNEKWSQTPICTILECGPLEVPDSGNATVSSTTFGSSAIYWCNKGYHLVGNQLRTCLQNGTWSGDKPSCIPKDCGRLFDPANGKVFFNNTTFGAKAVFSCQEGYVMSGTDLVTCMANGSWSIPFPDCSIADCGNLTAPDHGTLYMNSTVYGSHAHVGCNDGYTLNGPELIACSDNGTWNHSMVSCSARDCGEVDEPINGAKVTPYSTLFDSTIGFVCNEGYVLTGNEQLYCTKEGVWNGGPPTCEVQAYHAAKIGGAVGGTMGVLLLFTVGVIVYLVRGNLNRPSLDFEGISRKGSVMVEAPFQEQGTRQSLFRSSVNTTPSSVYRPAKMWQTGYNKIQVKNDAESSPVGDSSIIFNLHVAVLKYRGAFNCWGCDSGSVLQLQFSAVVFSCV</sequence>
<feature type="domain" description="Sushi" evidence="7">
    <location>
        <begin position="630"/>
        <end position="687"/>
    </location>
</feature>
<feature type="disulfide bond" evidence="5">
    <location>
        <begin position="2511"/>
        <end position="2538"/>
    </location>
</feature>
<feature type="domain" description="Sushi" evidence="7">
    <location>
        <begin position="1730"/>
        <end position="1789"/>
    </location>
</feature>
<keyword evidence="2" id="KW-0677">Repeat</keyword>
<feature type="domain" description="Sushi" evidence="7">
    <location>
        <begin position="2368"/>
        <end position="2425"/>
    </location>
</feature>
<feature type="disulfide bond" evidence="5">
    <location>
        <begin position="658"/>
        <end position="685"/>
    </location>
</feature>
<keyword evidence="6" id="KW-0472">Membrane</keyword>